<evidence type="ECO:0000313" key="2">
    <source>
        <dbReference type="Proteomes" id="UP000324392"/>
    </source>
</evidence>
<accession>A0A455VKN4</accession>
<dbReference type="Proteomes" id="UP000324392">
    <property type="component" value="Chromosome"/>
</dbReference>
<sequence>MRAMDPGIELVYEGSSLIRRQTAKMASNISSTIVKSADALEDFGKWKKFPSSVPVLDTISILQDDFHKIKVTTQLSEQFLLDFDRATYKVDGKVIPRGDYIQFEKAIPDIKKRQLISSYANQMSLADPSIGAMSFFPDSFAKHGAHNSNVSYEIWNIPDSKIKLIAKVESKLTPVDLADGEKIYSSYGLKAEMTLSENTPPKYNYSYYLF</sequence>
<reference evidence="1 2" key="1">
    <citation type="submission" date="2019-03" db="EMBL/GenBank/DDBJ databases">
        <title>The genome sequence of Candidatus Serratia symbiotica strain IS.</title>
        <authorList>
            <person name="Nikoh N."/>
            <person name="Koga R."/>
            <person name="Oshima K."/>
            <person name="Hattori M."/>
            <person name="Fukatsu T."/>
        </authorList>
    </citation>
    <scope>NUCLEOTIDE SEQUENCE [LARGE SCALE GENOMIC DNA]</scope>
    <source>
        <strain evidence="1 2">IS</strain>
    </source>
</reference>
<gene>
    <name evidence="1" type="ORF">SSYIS1_16450</name>
</gene>
<dbReference type="AlphaFoldDB" id="A0A455VKN4"/>
<proteinExistence type="predicted"/>
<protein>
    <submittedName>
        <fullName evidence="1">Uncharacterized protein</fullName>
    </submittedName>
</protein>
<evidence type="ECO:0000313" key="1">
    <source>
        <dbReference type="EMBL" id="BBI92100.1"/>
    </source>
</evidence>
<dbReference type="EMBL" id="AP019531">
    <property type="protein sequence ID" value="BBI92100.1"/>
    <property type="molecule type" value="Genomic_DNA"/>
</dbReference>
<name>A0A455VKN4_9GAMM</name>
<organism evidence="1 2">
    <name type="scientific">Serratia symbiotica</name>
    <dbReference type="NCBI Taxonomy" id="138074"/>
    <lineage>
        <taxon>Bacteria</taxon>
        <taxon>Pseudomonadati</taxon>
        <taxon>Pseudomonadota</taxon>
        <taxon>Gammaproteobacteria</taxon>
        <taxon>Enterobacterales</taxon>
        <taxon>Yersiniaceae</taxon>
        <taxon>Serratia</taxon>
    </lineage>
</organism>